<dbReference type="AlphaFoldDB" id="A0AAV2F2T6"/>
<keyword evidence="10" id="KW-0675">Receptor</keyword>
<dbReference type="PANTHER" id="PTHR48063">
    <property type="entry name" value="LRR RECEPTOR-LIKE KINASE"/>
    <property type="match status" value="1"/>
</dbReference>
<evidence type="ECO:0000256" key="7">
    <source>
        <dbReference type="ARBA" id="ARBA00022737"/>
    </source>
</evidence>
<dbReference type="GO" id="GO:0005886">
    <property type="term" value="C:plasma membrane"/>
    <property type="evidence" value="ECO:0007669"/>
    <property type="project" value="UniProtKB-SubCell"/>
</dbReference>
<dbReference type="Pfam" id="PF00560">
    <property type="entry name" value="LRR_1"/>
    <property type="match status" value="7"/>
</dbReference>
<dbReference type="InterPro" id="IPR032675">
    <property type="entry name" value="LRR_dom_sf"/>
</dbReference>
<dbReference type="FunFam" id="3.80.10.10:FF:000095">
    <property type="entry name" value="LRR receptor-like serine/threonine-protein kinase GSO1"/>
    <property type="match status" value="1"/>
</dbReference>
<keyword evidence="8 12" id="KW-1133">Transmembrane helix</keyword>
<name>A0AAV2F2T6_9ROSI</name>
<evidence type="ECO:0000256" key="6">
    <source>
        <dbReference type="ARBA" id="ARBA00022729"/>
    </source>
</evidence>
<dbReference type="InterPro" id="IPR013210">
    <property type="entry name" value="LRR_N_plant-typ"/>
</dbReference>
<dbReference type="EMBL" id="OZ034819">
    <property type="protein sequence ID" value="CAL1392308.1"/>
    <property type="molecule type" value="Genomic_DNA"/>
</dbReference>
<proteinExistence type="inferred from homology"/>
<evidence type="ECO:0000256" key="13">
    <source>
        <dbReference type="SAM" id="SignalP"/>
    </source>
</evidence>
<dbReference type="PROSITE" id="PS51450">
    <property type="entry name" value="LRR"/>
    <property type="match status" value="1"/>
</dbReference>
<organism evidence="15 16">
    <name type="scientific">Linum trigynum</name>
    <dbReference type="NCBI Taxonomy" id="586398"/>
    <lineage>
        <taxon>Eukaryota</taxon>
        <taxon>Viridiplantae</taxon>
        <taxon>Streptophyta</taxon>
        <taxon>Embryophyta</taxon>
        <taxon>Tracheophyta</taxon>
        <taxon>Spermatophyta</taxon>
        <taxon>Magnoliopsida</taxon>
        <taxon>eudicotyledons</taxon>
        <taxon>Gunneridae</taxon>
        <taxon>Pentapetalae</taxon>
        <taxon>rosids</taxon>
        <taxon>fabids</taxon>
        <taxon>Malpighiales</taxon>
        <taxon>Linaceae</taxon>
        <taxon>Linum</taxon>
    </lineage>
</organism>
<evidence type="ECO:0000256" key="10">
    <source>
        <dbReference type="ARBA" id="ARBA00023170"/>
    </source>
</evidence>
<evidence type="ECO:0000256" key="9">
    <source>
        <dbReference type="ARBA" id="ARBA00023136"/>
    </source>
</evidence>
<dbReference type="Proteomes" id="UP001497516">
    <property type="component" value="Chromosome 6"/>
</dbReference>
<feature type="chain" id="PRO_5043539298" description="Leucine-rich repeat-containing N-terminal plant-type domain-containing protein" evidence="13">
    <location>
        <begin position="26"/>
        <end position="983"/>
    </location>
</feature>
<gene>
    <name evidence="15" type="ORF">LTRI10_LOCUS32966</name>
</gene>
<keyword evidence="4" id="KW-0433">Leucine-rich repeat</keyword>
<dbReference type="Pfam" id="PF13855">
    <property type="entry name" value="LRR_8"/>
    <property type="match status" value="2"/>
</dbReference>
<dbReference type="InterPro" id="IPR003591">
    <property type="entry name" value="Leu-rich_rpt_typical-subtyp"/>
</dbReference>
<keyword evidence="5 12" id="KW-0812">Transmembrane</keyword>
<evidence type="ECO:0000256" key="11">
    <source>
        <dbReference type="ARBA" id="ARBA00023180"/>
    </source>
</evidence>
<feature type="transmembrane region" description="Helical" evidence="12">
    <location>
        <begin position="938"/>
        <end position="961"/>
    </location>
</feature>
<comment type="similarity">
    <text evidence="2">Belongs to the RLP family.</text>
</comment>
<dbReference type="InterPro" id="IPR001611">
    <property type="entry name" value="Leu-rich_rpt"/>
</dbReference>
<evidence type="ECO:0000256" key="8">
    <source>
        <dbReference type="ARBA" id="ARBA00022989"/>
    </source>
</evidence>
<evidence type="ECO:0000256" key="2">
    <source>
        <dbReference type="ARBA" id="ARBA00009592"/>
    </source>
</evidence>
<reference evidence="15 16" key="1">
    <citation type="submission" date="2024-04" db="EMBL/GenBank/DDBJ databases">
        <authorList>
            <person name="Fracassetti M."/>
        </authorList>
    </citation>
    <scope>NUCLEOTIDE SEQUENCE [LARGE SCALE GENOMIC DNA]</scope>
</reference>
<keyword evidence="6 13" id="KW-0732">Signal</keyword>
<evidence type="ECO:0000313" key="15">
    <source>
        <dbReference type="EMBL" id="CAL1392308.1"/>
    </source>
</evidence>
<dbReference type="SUPFAM" id="SSF52058">
    <property type="entry name" value="L domain-like"/>
    <property type="match status" value="2"/>
</dbReference>
<dbReference type="FunFam" id="3.80.10.10:FF:000111">
    <property type="entry name" value="LRR receptor-like serine/threonine-protein kinase ERECTA"/>
    <property type="match status" value="1"/>
</dbReference>
<evidence type="ECO:0000313" key="16">
    <source>
        <dbReference type="Proteomes" id="UP001497516"/>
    </source>
</evidence>
<sequence length="983" mass="108443">MSRLITLSLITSTLLILIIFPLSSTARLHPKGCHPTERQALLNFKQNLIDVSNRLVSWSADHDHGDCCNWSNVVCDNVTGHVLELHLSSASDLPEQAFSGVIDSSLSKLEQLTMLDLSDNAFGGIPLPSFLSSMKNLRGLNLARSGFGGSITSDNQLDNLSNLRYLSLQGNYIKVETLEWLSSLSSLELLDLGFLDLGSVSDSWLNVINKLHVLVELRLSYCQLGQVPEFLNPVNFSSSMSVLDLSHNNISGQPPFPKWVLDLRSLTYLNLANNRFQGHIPEGIQNLSSLETVDLSWNSFSSLSPTSFSSLTRLRLFNLAFNNLEGDLSGAMGNMTSLVELDLSSNGFQFVGGIPDYFSTFCNLKLLTLSDVRLKQDVNQAFDVLSGCPAKGLKTIRMSNCQLFGSLNISLAKFKNLDTLSLSKNSISGPLPKSLTYLGSLRYLELYSNKFHGTLPTGFGTVTNLESIDISDNLLEGDVYEIHFSNLTKLWMFRASGNQLRLEVSSDWAPPPQLNDLGLGLWRLGPRFPSWLQSLKLLNSLNLSNSGISSHIPSWVFFNSVLYSIDLSSNLLTGPLPFISPITSILDLSNNSLSGTITNFLCYKPKEDKMTQVLNLGGNRFRGEVPDCWGSWKYLEAVKLSSNRFTGSIPWSIGTSVFLDSLNLRNNKLSGHIPSSLKNCSKLVALDFSGNELDGAIPSWIGENLRKLMILNFRDNNFNGPIPEQLCKANSLRILDLANNNLVGRIPRCVNNFTAMVRMNDSSGTILLSYNGTGPFFETALIMIKGKLSEYGSILKLVRSIDLSENKLSGEIPRDMTNLEGLQSLNLSGNLLMGKIPQDIGAMRSLESIDLSQNRLSGEIPRSMSGMTFLSFLNFSDNKLSGRIPSSTQFEGFNASSFAGNLNLCGLPLAINCSNVPAPGQDGIGNGEEDEGHVYEQWYFYVSIAIGFIVGFWGVVGSLALSRSWRYGYFRFIDSLWYKFRTG</sequence>
<evidence type="ECO:0000256" key="1">
    <source>
        <dbReference type="ARBA" id="ARBA00004251"/>
    </source>
</evidence>
<dbReference type="Gene3D" id="3.80.10.10">
    <property type="entry name" value="Ribonuclease Inhibitor"/>
    <property type="match status" value="5"/>
</dbReference>
<keyword evidence="3" id="KW-1003">Cell membrane</keyword>
<feature type="signal peptide" evidence="13">
    <location>
        <begin position="1"/>
        <end position="25"/>
    </location>
</feature>
<dbReference type="SUPFAM" id="SSF52047">
    <property type="entry name" value="RNI-like"/>
    <property type="match status" value="1"/>
</dbReference>
<dbReference type="PANTHER" id="PTHR48063:SF98">
    <property type="entry name" value="LRR RECEPTOR-LIKE SERINE_THREONINE-PROTEIN KINASE FLS2"/>
    <property type="match status" value="1"/>
</dbReference>
<dbReference type="SMART" id="SM00369">
    <property type="entry name" value="LRR_TYP"/>
    <property type="match status" value="10"/>
</dbReference>
<evidence type="ECO:0000259" key="14">
    <source>
        <dbReference type="Pfam" id="PF08263"/>
    </source>
</evidence>
<accession>A0AAV2F2T6</accession>
<keyword evidence="16" id="KW-1185">Reference proteome</keyword>
<keyword evidence="7" id="KW-0677">Repeat</keyword>
<evidence type="ECO:0000256" key="5">
    <source>
        <dbReference type="ARBA" id="ARBA00022692"/>
    </source>
</evidence>
<keyword evidence="9 12" id="KW-0472">Membrane</keyword>
<dbReference type="Pfam" id="PF08263">
    <property type="entry name" value="LRRNT_2"/>
    <property type="match status" value="1"/>
</dbReference>
<protein>
    <recommendedName>
        <fullName evidence="14">Leucine-rich repeat-containing N-terminal plant-type domain-containing protein</fullName>
    </recommendedName>
</protein>
<feature type="domain" description="Leucine-rich repeat-containing N-terminal plant-type" evidence="14">
    <location>
        <begin position="34"/>
        <end position="76"/>
    </location>
</feature>
<evidence type="ECO:0000256" key="3">
    <source>
        <dbReference type="ARBA" id="ARBA00022475"/>
    </source>
</evidence>
<dbReference type="InterPro" id="IPR046956">
    <property type="entry name" value="RLP23-like"/>
</dbReference>
<evidence type="ECO:0000256" key="12">
    <source>
        <dbReference type="SAM" id="Phobius"/>
    </source>
</evidence>
<dbReference type="SMART" id="SM00365">
    <property type="entry name" value="LRR_SD22"/>
    <property type="match status" value="8"/>
</dbReference>
<comment type="subcellular location">
    <subcellularLocation>
        <location evidence="1">Cell membrane</location>
        <topology evidence="1">Single-pass type I membrane protein</topology>
    </subcellularLocation>
</comment>
<keyword evidence="11" id="KW-0325">Glycoprotein</keyword>
<evidence type="ECO:0000256" key="4">
    <source>
        <dbReference type="ARBA" id="ARBA00022614"/>
    </source>
</evidence>